<evidence type="ECO:0000256" key="1">
    <source>
        <dbReference type="SAM" id="MobiDB-lite"/>
    </source>
</evidence>
<proteinExistence type="predicted"/>
<accession>A0A1J9R984</accession>
<reference evidence="2 3" key="1">
    <citation type="submission" date="2016-10" db="EMBL/GenBank/DDBJ databases">
        <title>Proteomics and genomics reveal pathogen-plant mechanisms compatible with a hemibiotrophic lifestyle of Diplodia corticola.</title>
        <authorList>
            <person name="Fernandes I."/>
            <person name="De Jonge R."/>
            <person name="Van De Peer Y."/>
            <person name="Devreese B."/>
            <person name="Alves A."/>
            <person name="Esteves A.C."/>
        </authorList>
    </citation>
    <scope>NUCLEOTIDE SEQUENCE [LARGE SCALE GENOMIC DNA]</scope>
    <source>
        <strain evidence="2 3">CBS 112549</strain>
    </source>
</reference>
<comment type="caution">
    <text evidence="2">The sequence shown here is derived from an EMBL/GenBank/DDBJ whole genome shotgun (WGS) entry which is preliminary data.</text>
</comment>
<dbReference type="EMBL" id="MNUE01000008">
    <property type="protein sequence ID" value="OJD37112.1"/>
    <property type="molecule type" value="Genomic_DNA"/>
</dbReference>
<dbReference type="RefSeq" id="XP_020133353.1">
    <property type="nucleotide sequence ID" value="XM_020279337.1"/>
</dbReference>
<feature type="region of interest" description="Disordered" evidence="1">
    <location>
        <begin position="75"/>
        <end position="133"/>
    </location>
</feature>
<dbReference type="GeneID" id="31019599"/>
<organism evidence="2 3">
    <name type="scientific">Diplodia corticola</name>
    <dbReference type="NCBI Taxonomy" id="236234"/>
    <lineage>
        <taxon>Eukaryota</taxon>
        <taxon>Fungi</taxon>
        <taxon>Dikarya</taxon>
        <taxon>Ascomycota</taxon>
        <taxon>Pezizomycotina</taxon>
        <taxon>Dothideomycetes</taxon>
        <taxon>Dothideomycetes incertae sedis</taxon>
        <taxon>Botryosphaeriales</taxon>
        <taxon>Botryosphaeriaceae</taxon>
        <taxon>Diplodia</taxon>
    </lineage>
</organism>
<name>A0A1J9R984_9PEZI</name>
<protein>
    <submittedName>
        <fullName evidence="2">Uncharacterized protein</fullName>
    </submittedName>
</protein>
<feature type="compositionally biased region" description="Basic and acidic residues" evidence="1">
    <location>
        <begin position="124"/>
        <end position="133"/>
    </location>
</feature>
<dbReference type="OrthoDB" id="5371646at2759"/>
<sequence>MADGKAAFRWTDETKMVFLVHLFDSGAATIDWSKATLPPGKRVAAVKMMMRRLADSYRPQLDKLKSGEIGEADSAELAKACPEEAASKGEASAEDAEAEVKSEGEQHGDDDKEDDDEKEDEASERDRKQTRDQ</sequence>
<gene>
    <name evidence="2" type="ORF">BKCO1_8000230</name>
</gene>
<feature type="compositionally biased region" description="Basic and acidic residues" evidence="1">
    <location>
        <begin position="98"/>
        <end position="110"/>
    </location>
</feature>
<dbReference type="Proteomes" id="UP000183809">
    <property type="component" value="Unassembled WGS sequence"/>
</dbReference>
<dbReference type="AlphaFoldDB" id="A0A1J9R984"/>
<keyword evidence="3" id="KW-1185">Reference proteome</keyword>
<feature type="compositionally biased region" description="Acidic residues" evidence="1">
    <location>
        <begin position="111"/>
        <end position="123"/>
    </location>
</feature>
<evidence type="ECO:0000313" key="2">
    <source>
        <dbReference type="EMBL" id="OJD37112.1"/>
    </source>
</evidence>
<evidence type="ECO:0000313" key="3">
    <source>
        <dbReference type="Proteomes" id="UP000183809"/>
    </source>
</evidence>